<dbReference type="GO" id="GO:0022904">
    <property type="term" value="P:respiratory electron transport chain"/>
    <property type="evidence" value="ECO:0007669"/>
    <property type="project" value="InterPro"/>
</dbReference>
<keyword evidence="11 13" id="KW-0472">Membrane</keyword>
<evidence type="ECO:0000256" key="13">
    <source>
        <dbReference type="SAM" id="Phobius"/>
    </source>
</evidence>
<proteinExistence type="inferred from homology"/>
<dbReference type="Pfam" id="PF01292">
    <property type="entry name" value="Ni_hydr_CYTB"/>
    <property type="match status" value="1"/>
</dbReference>
<evidence type="ECO:0000256" key="5">
    <source>
        <dbReference type="ARBA" id="ARBA00022617"/>
    </source>
</evidence>
<sequence length="175" mass="18167">MRIRSTSTRYGSVAIALHWSIAALIGTALASGFAADTLGAHGTNALRVHVTTGITAAVLTLARLLWWWTADVRPEKLDGPAAPLATAIHVLLQLLPLGLATSGVTILALADAFPVLAGGGLLPDFGSAPPRALHGLAARLLIGLIVLHVSAALYHHYRLRDGCLVRMGIAPRTGA</sequence>
<dbReference type="SUPFAM" id="SSF81342">
    <property type="entry name" value="Transmembrane di-heme cytochromes"/>
    <property type="match status" value="1"/>
</dbReference>
<protein>
    <submittedName>
        <fullName evidence="15">Cytochrome b561</fullName>
    </submittedName>
</protein>
<evidence type="ECO:0000256" key="2">
    <source>
        <dbReference type="ARBA" id="ARBA00004651"/>
    </source>
</evidence>
<comment type="similarity">
    <text evidence="12">Belongs to the cytochrome b561 family.</text>
</comment>
<evidence type="ECO:0000256" key="11">
    <source>
        <dbReference type="ARBA" id="ARBA00023136"/>
    </source>
</evidence>
<feature type="transmembrane region" description="Helical" evidence="13">
    <location>
        <begin position="46"/>
        <end position="69"/>
    </location>
</feature>
<keyword evidence="6 13" id="KW-0812">Transmembrane</keyword>
<comment type="subcellular location">
    <subcellularLocation>
        <location evidence="2">Cell membrane</location>
        <topology evidence="2">Multi-pass membrane protein</topology>
    </subcellularLocation>
</comment>
<evidence type="ECO:0000256" key="7">
    <source>
        <dbReference type="ARBA" id="ARBA00022723"/>
    </source>
</evidence>
<dbReference type="PANTHER" id="PTHR30529:SF7">
    <property type="entry name" value="CYTOCHROME B561 BACTERIAL_NI-HYDROGENASE DOMAIN-CONTAINING PROTEIN"/>
    <property type="match status" value="1"/>
</dbReference>
<dbReference type="InterPro" id="IPR052168">
    <property type="entry name" value="Cytochrome_b561_oxidase"/>
</dbReference>
<dbReference type="InterPro" id="IPR011577">
    <property type="entry name" value="Cyt_b561_bac/Ni-Hgenase"/>
</dbReference>
<accession>A0AAE3VQE2</accession>
<feature type="transmembrane region" description="Helical" evidence="13">
    <location>
        <begin position="90"/>
        <end position="116"/>
    </location>
</feature>
<evidence type="ECO:0000313" key="15">
    <source>
        <dbReference type="EMBL" id="MDQ0316222.1"/>
    </source>
</evidence>
<evidence type="ECO:0000256" key="6">
    <source>
        <dbReference type="ARBA" id="ARBA00022692"/>
    </source>
</evidence>
<evidence type="ECO:0000256" key="1">
    <source>
        <dbReference type="ARBA" id="ARBA00001970"/>
    </source>
</evidence>
<feature type="transmembrane region" description="Helical" evidence="13">
    <location>
        <begin position="136"/>
        <end position="157"/>
    </location>
</feature>
<keyword evidence="7" id="KW-0479">Metal-binding</keyword>
<dbReference type="RefSeq" id="WP_306886049.1">
    <property type="nucleotide sequence ID" value="NZ_JAUSUL010000002.1"/>
</dbReference>
<dbReference type="GO" id="GO:0020037">
    <property type="term" value="F:heme binding"/>
    <property type="evidence" value="ECO:0007669"/>
    <property type="project" value="TreeGrafter"/>
</dbReference>
<organism evidence="15 16">
    <name type="scientific">Amorphus orientalis</name>
    <dbReference type="NCBI Taxonomy" id="649198"/>
    <lineage>
        <taxon>Bacteria</taxon>
        <taxon>Pseudomonadati</taxon>
        <taxon>Pseudomonadota</taxon>
        <taxon>Alphaproteobacteria</taxon>
        <taxon>Hyphomicrobiales</taxon>
        <taxon>Amorphaceae</taxon>
        <taxon>Amorphus</taxon>
    </lineage>
</organism>
<evidence type="ECO:0000256" key="9">
    <source>
        <dbReference type="ARBA" id="ARBA00022989"/>
    </source>
</evidence>
<evidence type="ECO:0000256" key="10">
    <source>
        <dbReference type="ARBA" id="ARBA00023004"/>
    </source>
</evidence>
<keyword evidence="16" id="KW-1185">Reference proteome</keyword>
<keyword evidence="9 13" id="KW-1133">Transmembrane helix</keyword>
<keyword evidence="3" id="KW-0813">Transport</keyword>
<dbReference type="InterPro" id="IPR016174">
    <property type="entry name" value="Di-haem_cyt_TM"/>
</dbReference>
<keyword evidence="5" id="KW-0349">Heme</keyword>
<dbReference type="AlphaFoldDB" id="A0AAE3VQE2"/>
<dbReference type="GO" id="GO:0009055">
    <property type="term" value="F:electron transfer activity"/>
    <property type="evidence" value="ECO:0007669"/>
    <property type="project" value="InterPro"/>
</dbReference>
<dbReference type="GO" id="GO:0005886">
    <property type="term" value="C:plasma membrane"/>
    <property type="evidence" value="ECO:0007669"/>
    <property type="project" value="UniProtKB-SubCell"/>
</dbReference>
<evidence type="ECO:0000256" key="12">
    <source>
        <dbReference type="ARBA" id="ARBA00037975"/>
    </source>
</evidence>
<dbReference type="EMBL" id="JAUSUL010000002">
    <property type="protein sequence ID" value="MDQ0316222.1"/>
    <property type="molecule type" value="Genomic_DNA"/>
</dbReference>
<comment type="caution">
    <text evidence="15">The sequence shown here is derived from an EMBL/GenBank/DDBJ whole genome shotgun (WGS) entry which is preliminary data.</text>
</comment>
<keyword evidence="10" id="KW-0408">Iron</keyword>
<reference evidence="15" key="1">
    <citation type="submission" date="2023-07" db="EMBL/GenBank/DDBJ databases">
        <title>Genomic Encyclopedia of Type Strains, Phase IV (KMG-IV): sequencing the most valuable type-strain genomes for metagenomic binning, comparative biology and taxonomic classification.</title>
        <authorList>
            <person name="Goeker M."/>
        </authorList>
    </citation>
    <scope>NUCLEOTIDE SEQUENCE</scope>
    <source>
        <strain evidence="15">DSM 21202</strain>
    </source>
</reference>
<keyword evidence="8" id="KW-0249">Electron transport</keyword>
<feature type="domain" description="Cytochrome b561 bacterial/Ni-hydrogenase" evidence="14">
    <location>
        <begin position="9"/>
        <end position="167"/>
    </location>
</feature>
<gene>
    <name evidence="15" type="ORF">J2S73_002679</name>
</gene>
<evidence type="ECO:0000313" key="16">
    <source>
        <dbReference type="Proteomes" id="UP001229244"/>
    </source>
</evidence>
<evidence type="ECO:0000256" key="4">
    <source>
        <dbReference type="ARBA" id="ARBA00022475"/>
    </source>
</evidence>
<comment type="cofactor">
    <cofactor evidence="1">
        <name>heme b</name>
        <dbReference type="ChEBI" id="CHEBI:60344"/>
    </cofactor>
</comment>
<dbReference type="PANTHER" id="PTHR30529">
    <property type="entry name" value="CYTOCHROME B561"/>
    <property type="match status" value="1"/>
</dbReference>
<evidence type="ECO:0000259" key="14">
    <source>
        <dbReference type="Pfam" id="PF01292"/>
    </source>
</evidence>
<dbReference type="Proteomes" id="UP001229244">
    <property type="component" value="Unassembled WGS sequence"/>
</dbReference>
<evidence type="ECO:0000256" key="3">
    <source>
        <dbReference type="ARBA" id="ARBA00022448"/>
    </source>
</evidence>
<dbReference type="GO" id="GO:0046872">
    <property type="term" value="F:metal ion binding"/>
    <property type="evidence" value="ECO:0007669"/>
    <property type="project" value="UniProtKB-KW"/>
</dbReference>
<keyword evidence="4" id="KW-1003">Cell membrane</keyword>
<evidence type="ECO:0000256" key="8">
    <source>
        <dbReference type="ARBA" id="ARBA00022982"/>
    </source>
</evidence>
<name>A0AAE3VQE2_9HYPH</name>